<dbReference type="Gene3D" id="2.40.50.40">
    <property type="match status" value="1"/>
</dbReference>
<dbReference type="InterPro" id="IPR000953">
    <property type="entry name" value="Chromo/chromo_shadow_dom"/>
</dbReference>
<name>A0AAE0V3A4_9TELE</name>
<keyword evidence="4" id="KW-1185">Reference proteome</keyword>
<comment type="caution">
    <text evidence="3">The sequence shown here is derived from an EMBL/GenBank/DDBJ whole genome shotgun (WGS) entry which is preliminary data.</text>
</comment>
<dbReference type="AlphaFoldDB" id="A0AAE0V3A4"/>
<evidence type="ECO:0000313" key="3">
    <source>
        <dbReference type="EMBL" id="KAK3533106.1"/>
    </source>
</evidence>
<dbReference type="InterPro" id="IPR016197">
    <property type="entry name" value="Chromo-like_dom_sf"/>
</dbReference>
<organism evidence="3 4">
    <name type="scientific">Hemibagrus guttatus</name>
    <dbReference type="NCBI Taxonomy" id="175788"/>
    <lineage>
        <taxon>Eukaryota</taxon>
        <taxon>Metazoa</taxon>
        <taxon>Chordata</taxon>
        <taxon>Craniata</taxon>
        <taxon>Vertebrata</taxon>
        <taxon>Euteleostomi</taxon>
        <taxon>Actinopterygii</taxon>
        <taxon>Neopterygii</taxon>
        <taxon>Teleostei</taxon>
        <taxon>Ostariophysi</taxon>
        <taxon>Siluriformes</taxon>
        <taxon>Bagridae</taxon>
        <taxon>Hemibagrus</taxon>
    </lineage>
</organism>
<evidence type="ECO:0000313" key="4">
    <source>
        <dbReference type="Proteomes" id="UP001274896"/>
    </source>
</evidence>
<dbReference type="EMBL" id="JAUCMX010000010">
    <property type="protein sequence ID" value="KAK3533106.1"/>
    <property type="molecule type" value="Genomic_DNA"/>
</dbReference>
<protein>
    <recommendedName>
        <fullName evidence="2">Chromo domain-containing protein</fullName>
    </recommendedName>
</protein>
<reference evidence="3" key="1">
    <citation type="submission" date="2023-06" db="EMBL/GenBank/DDBJ databases">
        <title>Male Hemibagrus guttatus genome.</title>
        <authorList>
            <person name="Bian C."/>
        </authorList>
    </citation>
    <scope>NUCLEOTIDE SEQUENCE</scope>
    <source>
        <strain evidence="3">Male_cb2023</strain>
        <tissue evidence="3">Muscle</tissue>
    </source>
</reference>
<gene>
    <name evidence="3" type="ORF">QTP70_007318</name>
</gene>
<dbReference type="Proteomes" id="UP001274896">
    <property type="component" value="Unassembled WGS sequence"/>
</dbReference>
<dbReference type="PROSITE" id="PS50013">
    <property type="entry name" value="CHROMO_2"/>
    <property type="match status" value="1"/>
</dbReference>
<feature type="domain" description="Chromo" evidence="2">
    <location>
        <begin position="1"/>
        <end position="62"/>
    </location>
</feature>
<comment type="subcellular location">
    <subcellularLocation>
        <location evidence="1">Nucleus</location>
    </subcellularLocation>
</comment>
<dbReference type="InterPro" id="IPR023780">
    <property type="entry name" value="Chromo_domain"/>
</dbReference>
<dbReference type="GO" id="GO:0005634">
    <property type="term" value="C:nucleus"/>
    <property type="evidence" value="ECO:0007669"/>
    <property type="project" value="UniProtKB-SubCell"/>
</dbReference>
<sequence>MYQRWRSGTDRVKRSGKGLQYLVDWEGYGVEERSWVESVDILDPSLMEDFHRDHPNKPAPLRIPFTNYTYLFRSYINKLGPKKSVKAVWKESTHDANVAFGMRSKVRTEKKESLVSSGFGSGSRSAHVPVGASPHQLVFREGRSPASWLTEESSGLDFCGFGKLCVFASSRSSWFSVGNAAPLLGNGGELWPGVFGFCGLWKFCRPVPLRSGFGEGRRFASWIFMDDVTSLLVRWRRVPAVSGSRPPALWGVPGTSETKIFARCGHSSVDVARRECSAVDVARRCDSAVDVSRPCGSAVDVARLCCSTVDIARRLSSVVDVVWKPCSPHLSRSCFSFPPLASP</sequence>
<dbReference type="Pfam" id="PF00385">
    <property type="entry name" value="Chromo"/>
    <property type="match status" value="1"/>
</dbReference>
<evidence type="ECO:0000256" key="1">
    <source>
        <dbReference type="ARBA" id="ARBA00004123"/>
    </source>
</evidence>
<accession>A0AAE0V3A4</accession>
<evidence type="ECO:0000259" key="2">
    <source>
        <dbReference type="PROSITE" id="PS50013"/>
    </source>
</evidence>
<dbReference type="SUPFAM" id="SSF54160">
    <property type="entry name" value="Chromo domain-like"/>
    <property type="match status" value="1"/>
</dbReference>
<proteinExistence type="predicted"/>